<dbReference type="GO" id="GO:0016705">
    <property type="term" value="F:oxidoreductase activity, acting on paired donors, with incorporation or reduction of molecular oxygen"/>
    <property type="evidence" value="ECO:0007669"/>
    <property type="project" value="UniProtKB-UniRule"/>
</dbReference>
<dbReference type="InterPro" id="IPR001763">
    <property type="entry name" value="Rhodanese-like_dom"/>
</dbReference>
<dbReference type="AlphaFoldDB" id="A0A4Q5LB55"/>
<dbReference type="Pfam" id="PF00581">
    <property type="entry name" value="Rhodanese"/>
    <property type="match status" value="1"/>
</dbReference>
<comment type="function">
    <text evidence="1">Catalyzes oxygen-dependent 5-hydroxyuridine (ho5U) modification at position 34 in tRNAs.</text>
</comment>
<dbReference type="SUPFAM" id="SSF52821">
    <property type="entry name" value="Rhodanese/Cell cycle control phosphatase"/>
    <property type="match status" value="1"/>
</dbReference>
<dbReference type="EC" id="1.14.-.-" evidence="1"/>
<proteinExistence type="inferred from homology"/>
<reference evidence="4 5" key="1">
    <citation type="submission" date="2019-02" db="EMBL/GenBank/DDBJ databases">
        <title>Bacterial novel species isolated from soil.</title>
        <authorList>
            <person name="Jung H.-Y."/>
        </authorList>
    </citation>
    <scope>NUCLEOTIDE SEQUENCE [LARGE SCALE GENOMIC DNA]</scope>
    <source>
        <strain evidence="4 5">1-3-3-3</strain>
    </source>
</reference>
<evidence type="ECO:0000256" key="2">
    <source>
        <dbReference type="SAM" id="MobiDB-lite"/>
    </source>
</evidence>
<accession>A0A4Q5LB55</accession>
<dbReference type="Proteomes" id="UP000294155">
    <property type="component" value="Unassembled WGS sequence"/>
</dbReference>
<comment type="caution">
    <text evidence="4">The sequence shown here is derived from an EMBL/GenBank/DDBJ whole genome shotgun (WGS) entry which is preliminary data.</text>
</comment>
<dbReference type="HAMAP" id="MF_00469">
    <property type="entry name" value="TrhO"/>
    <property type="match status" value="1"/>
</dbReference>
<evidence type="ECO:0000313" key="4">
    <source>
        <dbReference type="EMBL" id="RYU79036.1"/>
    </source>
</evidence>
<comment type="catalytic activity">
    <reaction evidence="1">
        <text>uridine(34) in tRNA + AH2 + O2 = 5-hydroxyuridine(34) in tRNA + A + H2O</text>
        <dbReference type="Rhea" id="RHEA:64224"/>
        <dbReference type="Rhea" id="RHEA-COMP:11727"/>
        <dbReference type="Rhea" id="RHEA-COMP:13381"/>
        <dbReference type="ChEBI" id="CHEBI:13193"/>
        <dbReference type="ChEBI" id="CHEBI:15377"/>
        <dbReference type="ChEBI" id="CHEBI:15379"/>
        <dbReference type="ChEBI" id="CHEBI:17499"/>
        <dbReference type="ChEBI" id="CHEBI:65315"/>
        <dbReference type="ChEBI" id="CHEBI:136877"/>
    </reaction>
</comment>
<dbReference type="RefSeq" id="WP_129921352.1">
    <property type="nucleotide sequence ID" value="NZ_SEWE01000022.1"/>
</dbReference>
<dbReference type="OrthoDB" id="9778326at2"/>
<dbReference type="InterPro" id="IPR040503">
    <property type="entry name" value="TRHO_N"/>
</dbReference>
<dbReference type="InterPro" id="IPR020936">
    <property type="entry name" value="TrhO"/>
</dbReference>
<keyword evidence="1" id="KW-0819">tRNA processing</keyword>
<evidence type="ECO:0000259" key="3">
    <source>
        <dbReference type="PROSITE" id="PS50206"/>
    </source>
</evidence>
<sequence length="317" mass="36303">MDYRVLLYYCYSPIEDPEAFREEHHRLCLRLNLLGRIIVAHEGLNGTVSGLAADCEEYMRIVKADPRFAALEFKVDEVDAHTFQKLHVRVKPEIVHSSLHHTKPHEKTGQHLSPQEFKDLKDRDDVVIVDVRSDYEYNVGRFKNAVTLDMENFRDFPERVEKLREFKDKKILTYCTGGVKCEKASAYLLEQGFENVYQLHGGIIKYGIETGGEDFEGKCYVFDSRVTVDVNRVNPTVISQCHHCQTPSDRMVNCANPHCNAHVPLCETCSQQLDGACSTTCQQHPDKRPYDGTGTYPKLSNNYNPEQGLLSYRAPVR</sequence>
<dbReference type="Gene3D" id="3.30.70.100">
    <property type="match status" value="1"/>
</dbReference>
<protein>
    <recommendedName>
        <fullName evidence="1">tRNA uridine(34) hydroxylase</fullName>
        <ecNumber evidence="1">1.14.-.-</ecNumber>
    </recommendedName>
    <alternativeName>
        <fullName evidence="1">tRNA hydroxylation protein O</fullName>
    </alternativeName>
</protein>
<dbReference type="PANTHER" id="PTHR43268:SF3">
    <property type="entry name" value="RHODANESE-LIKE DOMAIN-CONTAINING PROTEIN 7-RELATED"/>
    <property type="match status" value="1"/>
</dbReference>
<feature type="region of interest" description="Disordered" evidence="2">
    <location>
        <begin position="282"/>
        <end position="317"/>
    </location>
</feature>
<keyword evidence="4" id="KW-0808">Transferase</keyword>
<gene>
    <name evidence="1" type="primary">trhO</name>
    <name evidence="4" type="ORF">EWM57_11790</name>
</gene>
<name>A0A4Q5LB55_9BACT</name>
<dbReference type="Pfam" id="PF17773">
    <property type="entry name" value="UPF0176_N"/>
    <property type="match status" value="1"/>
</dbReference>
<dbReference type="InterPro" id="IPR022111">
    <property type="entry name" value="Rhodanese_C"/>
</dbReference>
<evidence type="ECO:0000313" key="5">
    <source>
        <dbReference type="Proteomes" id="UP000294155"/>
    </source>
</evidence>
<dbReference type="SMART" id="SM00450">
    <property type="entry name" value="RHOD"/>
    <property type="match status" value="1"/>
</dbReference>
<comment type="similarity">
    <text evidence="1">Belongs to the TrhO family.</text>
</comment>
<dbReference type="NCBIfam" id="NF001135">
    <property type="entry name" value="PRK00142.1-3"/>
    <property type="match status" value="1"/>
</dbReference>
<dbReference type="GO" id="GO:0016740">
    <property type="term" value="F:transferase activity"/>
    <property type="evidence" value="ECO:0007669"/>
    <property type="project" value="UniProtKB-KW"/>
</dbReference>
<dbReference type="Gene3D" id="3.40.250.10">
    <property type="entry name" value="Rhodanese-like domain"/>
    <property type="match status" value="1"/>
</dbReference>
<organism evidence="4 5">
    <name type="scientific">Hymenobacter persicinus</name>
    <dbReference type="NCBI Taxonomy" id="2025506"/>
    <lineage>
        <taxon>Bacteria</taxon>
        <taxon>Pseudomonadati</taxon>
        <taxon>Bacteroidota</taxon>
        <taxon>Cytophagia</taxon>
        <taxon>Cytophagales</taxon>
        <taxon>Hymenobacteraceae</taxon>
        <taxon>Hymenobacter</taxon>
    </lineage>
</organism>
<dbReference type="EMBL" id="SEWE01000022">
    <property type="protein sequence ID" value="RYU79036.1"/>
    <property type="molecule type" value="Genomic_DNA"/>
</dbReference>
<keyword evidence="1" id="KW-0560">Oxidoreductase</keyword>
<dbReference type="InterPro" id="IPR036873">
    <property type="entry name" value="Rhodanese-like_dom_sf"/>
</dbReference>
<evidence type="ECO:0000256" key="1">
    <source>
        <dbReference type="HAMAP-Rule" id="MF_00469"/>
    </source>
</evidence>
<dbReference type="GO" id="GO:0006400">
    <property type="term" value="P:tRNA modification"/>
    <property type="evidence" value="ECO:0007669"/>
    <property type="project" value="UniProtKB-UniRule"/>
</dbReference>
<dbReference type="PROSITE" id="PS50206">
    <property type="entry name" value="RHODANESE_3"/>
    <property type="match status" value="1"/>
</dbReference>
<feature type="domain" description="Rhodanese" evidence="3">
    <location>
        <begin position="122"/>
        <end position="215"/>
    </location>
</feature>
<dbReference type="Pfam" id="PF12368">
    <property type="entry name" value="Rhodanese_C"/>
    <property type="match status" value="1"/>
</dbReference>
<dbReference type="PANTHER" id="PTHR43268">
    <property type="entry name" value="THIOSULFATE SULFURTRANSFERASE/RHODANESE-LIKE DOMAIN-CONTAINING PROTEIN 2"/>
    <property type="match status" value="1"/>
</dbReference>
<keyword evidence="5" id="KW-1185">Reference proteome</keyword>